<sequence>MGQSGENGRKNRSLCQSVDQQAKRRFEKSTDFIRKYVNAKGIILDEIVTDIGSGLDCKRKKWNELLDEVMDNQI</sequence>
<dbReference type="EMBL" id="ACGS02000023">
    <property type="protein sequence ID" value="EFZ35448.1"/>
    <property type="molecule type" value="Genomic_DNA"/>
</dbReference>
<dbReference type="Proteomes" id="UP000004099">
    <property type="component" value="Unassembled WGS sequence"/>
</dbReference>
<dbReference type="Gene3D" id="3.40.50.1390">
    <property type="entry name" value="Resolvase, N-terminal catalytic domain"/>
    <property type="match status" value="1"/>
</dbReference>
<protein>
    <recommendedName>
        <fullName evidence="3">Resolvase/invertase-type recombinase catalytic domain-containing protein</fullName>
    </recommendedName>
</protein>
<evidence type="ECO:0000313" key="1">
    <source>
        <dbReference type="EMBL" id="EFZ35448.1"/>
    </source>
</evidence>
<comment type="caution">
    <text evidence="1">The sequence shown here is derived from an EMBL/GenBank/DDBJ whole genome shotgun (WGS) entry which is preliminary data.</text>
</comment>
<dbReference type="AlphaFoldDB" id="E7FNJ1"/>
<dbReference type="GO" id="GO:0000150">
    <property type="term" value="F:DNA strand exchange activity"/>
    <property type="evidence" value="ECO:0007669"/>
    <property type="project" value="InterPro"/>
</dbReference>
<accession>E7FNJ1</accession>
<dbReference type="HOGENOM" id="CLU_2683273_0_0_9"/>
<gene>
    <name evidence="1" type="ORF">HMPREF0542_10468</name>
</gene>
<dbReference type="InterPro" id="IPR036162">
    <property type="entry name" value="Resolvase-like_N_sf"/>
</dbReference>
<organism evidence="1 2">
    <name type="scientific">Ligilactobacillus ruminis ATCC 25644</name>
    <dbReference type="NCBI Taxonomy" id="525362"/>
    <lineage>
        <taxon>Bacteria</taxon>
        <taxon>Bacillati</taxon>
        <taxon>Bacillota</taxon>
        <taxon>Bacilli</taxon>
        <taxon>Lactobacillales</taxon>
        <taxon>Lactobacillaceae</taxon>
        <taxon>Ligilactobacillus</taxon>
    </lineage>
</organism>
<evidence type="ECO:0008006" key="3">
    <source>
        <dbReference type="Google" id="ProtNLM"/>
    </source>
</evidence>
<dbReference type="SUPFAM" id="SSF53041">
    <property type="entry name" value="Resolvase-like"/>
    <property type="match status" value="1"/>
</dbReference>
<evidence type="ECO:0000313" key="2">
    <source>
        <dbReference type="Proteomes" id="UP000004099"/>
    </source>
</evidence>
<name>E7FNJ1_9LACO</name>
<reference evidence="1 2" key="1">
    <citation type="submission" date="2011-01" db="EMBL/GenBank/DDBJ databases">
        <authorList>
            <person name="Muzny D."/>
            <person name="Qin X."/>
            <person name="Buhay C."/>
            <person name="Dugan-Rocha S."/>
            <person name="Ding Y."/>
            <person name="Chen G."/>
            <person name="Hawes A."/>
            <person name="Holder M."/>
            <person name="Jhangiani S."/>
            <person name="Johnson A."/>
            <person name="Khan Z."/>
            <person name="Li Z."/>
            <person name="Liu W."/>
            <person name="Liu X."/>
            <person name="Perez L."/>
            <person name="Shen H."/>
            <person name="Wang Q."/>
            <person name="Watt J."/>
            <person name="Xi L."/>
            <person name="Xin Y."/>
            <person name="Zhou J."/>
            <person name="Deng J."/>
            <person name="Jiang H."/>
            <person name="Liu Y."/>
            <person name="Qu J."/>
            <person name="Song X.-Z."/>
            <person name="Zhang L."/>
            <person name="Villasana D."/>
            <person name="Johnson A."/>
            <person name="Liu J."/>
            <person name="Liyanage D."/>
            <person name="Lorensuhewa L."/>
            <person name="Robinson T."/>
            <person name="Song A."/>
            <person name="Song B.-B."/>
            <person name="Dinh H."/>
            <person name="Thornton R."/>
            <person name="Coyle M."/>
            <person name="Francisco L."/>
            <person name="Jackson L."/>
            <person name="Javaid M."/>
            <person name="Korchina V."/>
            <person name="Kovar C."/>
            <person name="Mata R."/>
            <person name="Mathew T."/>
            <person name="Ngo R."/>
            <person name="Nguyen L."/>
            <person name="Nguyen N."/>
            <person name="Okwuonu G."/>
            <person name="Ongeri F."/>
            <person name="Pham C."/>
            <person name="Simmons D."/>
            <person name="Wilczek-Boney K."/>
            <person name="Hale W."/>
            <person name="Jakkamsetti A."/>
            <person name="Pham P."/>
            <person name="Ruth R."/>
            <person name="San Lucas F."/>
            <person name="Warren J."/>
            <person name="Zhang J."/>
            <person name="Zhao Z."/>
            <person name="Zhou C."/>
            <person name="Zhu D."/>
            <person name="Lee S."/>
            <person name="Bess C."/>
            <person name="Blankenburg K."/>
            <person name="Forbes L."/>
            <person name="Fu Q."/>
            <person name="Gubbala S."/>
            <person name="Hirani K."/>
            <person name="Jayaseelan J.C."/>
            <person name="Lara F."/>
            <person name="Munidasa M."/>
            <person name="Palculict T."/>
            <person name="Patil S."/>
            <person name="Pu L.-L."/>
            <person name="Saada N."/>
            <person name="Tang L."/>
            <person name="Weissenberger G."/>
            <person name="Zhu Y."/>
            <person name="Hemphill L."/>
            <person name="Shang Y."/>
            <person name="Youmans B."/>
            <person name="Ayvaz T."/>
            <person name="Ross M."/>
            <person name="Santibanez J."/>
            <person name="Aqrawi P."/>
            <person name="Gross S."/>
            <person name="Joshi V."/>
            <person name="Fowler G."/>
            <person name="Nazareth L."/>
            <person name="Reid J."/>
            <person name="Worley K."/>
            <person name="Petrosino J."/>
            <person name="Highlander S."/>
            <person name="Gibbs R."/>
        </authorList>
    </citation>
    <scope>NUCLEOTIDE SEQUENCE [LARGE SCALE GENOMIC DNA]</scope>
    <source>
        <strain evidence="1 2">ATCC 25644</strain>
    </source>
</reference>
<dbReference type="GO" id="GO:0003677">
    <property type="term" value="F:DNA binding"/>
    <property type="evidence" value="ECO:0007669"/>
    <property type="project" value="InterPro"/>
</dbReference>
<proteinExistence type="predicted"/>